<gene>
    <name evidence="2" type="ORF">RAM05_05980</name>
</gene>
<dbReference type="SUPFAM" id="SSF141523">
    <property type="entry name" value="L,D-transpeptidase catalytic domain-like"/>
    <property type="match status" value="1"/>
</dbReference>
<reference evidence="2 3" key="1">
    <citation type="submission" date="2023-08" db="EMBL/GenBank/DDBJ databases">
        <title>Complete genome sequences of 12 bacterial strains from the honey bee gut, resolved with long-read nanopore sequencing.</title>
        <authorList>
            <person name="Kwong W.K."/>
            <person name="Acheampong S."/>
            <person name="Polat M.F."/>
        </authorList>
    </citation>
    <scope>NUCLEOTIDE SEQUENCE [LARGE SCALE GENOMIC DNA]</scope>
    <source>
        <strain evidence="3">wkB9</strain>
    </source>
</reference>
<evidence type="ECO:0000259" key="1">
    <source>
        <dbReference type="Pfam" id="PF10908"/>
    </source>
</evidence>
<dbReference type="GeneID" id="32536076"/>
<dbReference type="Gene3D" id="2.40.440.10">
    <property type="entry name" value="L,D-transpeptidase catalytic domain-like"/>
    <property type="match status" value="1"/>
</dbReference>
<dbReference type="EMBL" id="CP132375">
    <property type="protein sequence ID" value="WLS97427.1"/>
    <property type="molecule type" value="Genomic_DNA"/>
</dbReference>
<accession>A0ABD7YZE2</accession>
<name>A0ABD7YZE2_9NEIS</name>
<evidence type="ECO:0000313" key="3">
    <source>
        <dbReference type="Proteomes" id="UP001229773"/>
    </source>
</evidence>
<dbReference type="AlphaFoldDB" id="A0ABD7YZE2"/>
<organism evidence="2 3">
    <name type="scientific">Snodgrassella alvi</name>
    <dbReference type="NCBI Taxonomy" id="1196083"/>
    <lineage>
        <taxon>Bacteria</taxon>
        <taxon>Pseudomonadati</taxon>
        <taxon>Pseudomonadota</taxon>
        <taxon>Betaproteobacteria</taxon>
        <taxon>Neisseriales</taxon>
        <taxon>Neisseriaceae</taxon>
        <taxon>Snodgrassella</taxon>
    </lineage>
</organism>
<dbReference type="Pfam" id="PF10908">
    <property type="entry name" value="Tlde1_dom"/>
    <property type="match status" value="1"/>
</dbReference>
<dbReference type="InterPro" id="IPR021225">
    <property type="entry name" value="Tlde1_dom"/>
</dbReference>
<protein>
    <submittedName>
        <fullName evidence="2">DUF2778 domain-containing protein</fullName>
    </submittedName>
</protein>
<dbReference type="RefSeq" id="WP_025330492.1">
    <property type="nucleotide sequence ID" value="NZ_CP132375.1"/>
</dbReference>
<feature type="domain" description="Tlde1" evidence="1">
    <location>
        <begin position="21"/>
        <end position="112"/>
    </location>
</feature>
<dbReference type="InterPro" id="IPR038063">
    <property type="entry name" value="Transpep_catalytic_dom"/>
</dbReference>
<proteinExistence type="predicted"/>
<evidence type="ECO:0000313" key="2">
    <source>
        <dbReference type="EMBL" id="WLS97427.1"/>
    </source>
</evidence>
<dbReference type="Proteomes" id="UP001229773">
    <property type="component" value="Chromosome"/>
</dbReference>
<sequence>MTWTYAQSTGILKHNGVFIISGYAGFGKGKFNPSMQCVSNVGPLPRGKYIMKELILKHRSCGEYVIRLAPDPGNNMCGRSGFLIHGDSKKHPGSASHGCIILNTKYRKDMWNSGDKILEVIA</sequence>